<comment type="caution">
    <text evidence="2">The sequence shown here is derived from an EMBL/GenBank/DDBJ whole genome shotgun (WGS) entry which is preliminary data.</text>
</comment>
<accession>A0A8J4FPN0</accession>
<feature type="compositionally biased region" description="Low complexity" evidence="1">
    <location>
        <begin position="234"/>
        <end position="270"/>
    </location>
</feature>
<proteinExistence type="predicted"/>
<evidence type="ECO:0000256" key="1">
    <source>
        <dbReference type="SAM" id="MobiDB-lite"/>
    </source>
</evidence>
<dbReference type="Proteomes" id="UP000747110">
    <property type="component" value="Unassembled WGS sequence"/>
</dbReference>
<evidence type="ECO:0000313" key="2">
    <source>
        <dbReference type="EMBL" id="GIL85024.1"/>
    </source>
</evidence>
<feature type="compositionally biased region" description="Gly residues" evidence="1">
    <location>
        <begin position="33"/>
        <end position="60"/>
    </location>
</feature>
<protein>
    <submittedName>
        <fullName evidence="2">Uncharacterized protein</fullName>
    </submittedName>
</protein>
<keyword evidence="3" id="KW-1185">Reference proteome</keyword>
<gene>
    <name evidence="2" type="ORF">Vretifemale_13649</name>
</gene>
<sequence length="430" mass="43672">QDLSIRFQSLGLMSQGAARQLLRSALGLRNPSRGGGGTGSGGGAGGDSGGRSSGGGGGGEDAAALQDEQIDAVVKAANCLPGLLRMVARAVRCAVHDLATLSMWAVDALRHGGGEGGKPSEAATSIFSTRLVSQSLLHLPPDARVVLNCLVNLGCPLEEEDVTAAAAFLGHPGSVRAGLCCLYDRGFLTFQDLNQRHDVVGHVRQWMLQYGGFMLGPARHGSSMAGAPVATPPSGGKTSRGGTSRNRSSAGAATSTGGSAAAAAAANTGGVHRESGDDAGDDDGCGYSSVEAVPEPVSSRRTTGADHSRRCTTSDRKTSAGGRGSSGGGSNAAGSAGRHGGVAREKGIRLSVLVQHLDGLLSQVSELYSHGCRVAALRVYNNSRALADRALLLVPAWINRISPSSATAAAFATVMTRHLNNICRHVLLPG</sequence>
<feature type="compositionally biased region" description="Low complexity" evidence="1">
    <location>
        <begin position="285"/>
        <end position="299"/>
    </location>
</feature>
<dbReference type="EMBL" id="BNCP01000031">
    <property type="protein sequence ID" value="GIL85024.1"/>
    <property type="molecule type" value="Genomic_DNA"/>
</dbReference>
<dbReference type="OrthoDB" id="551980at2759"/>
<feature type="region of interest" description="Disordered" evidence="1">
    <location>
        <begin position="221"/>
        <end position="340"/>
    </location>
</feature>
<name>A0A8J4FPN0_9CHLO</name>
<feature type="non-terminal residue" evidence="2">
    <location>
        <position position="430"/>
    </location>
</feature>
<dbReference type="AlphaFoldDB" id="A0A8J4FPN0"/>
<evidence type="ECO:0000313" key="3">
    <source>
        <dbReference type="Proteomes" id="UP000747110"/>
    </source>
</evidence>
<organism evidence="2 3">
    <name type="scientific">Volvox reticuliferus</name>
    <dbReference type="NCBI Taxonomy" id="1737510"/>
    <lineage>
        <taxon>Eukaryota</taxon>
        <taxon>Viridiplantae</taxon>
        <taxon>Chlorophyta</taxon>
        <taxon>core chlorophytes</taxon>
        <taxon>Chlorophyceae</taxon>
        <taxon>CS clade</taxon>
        <taxon>Chlamydomonadales</taxon>
        <taxon>Volvocaceae</taxon>
        <taxon>Volvox</taxon>
    </lineage>
</organism>
<feature type="compositionally biased region" description="Basic and acidic residues" evidence="1">
    <location>
        <begin position="303"/>
        <end position="318"/>
    </location>
</feature>
<reference evidence="2" key="1">
    <citation type="journal article" date="2021" name="Proc. Natl. Acad. Sci. U.S.A.">
        <title>Three genomes in the algal genus Volvox reveal the fate of a haploid sex-determining region after a transition to homothallism.</title>
        <authorList>
            <person name="Yamamoto K."/>
            <person name="Hamaji T."/>
            <person name="Kawai-Toyooka H."/>
            <person name="Matsuzaki R."/>
            <person name="Takahashi F."/>
            <person name="Nishimura Y."/>
            <person name="Kawachi M."/>
            <person name="Noguchi H."/>
            <person name="Minakuchi Y."/>
            <person name="Umen J.G."/>
            <person name="Toyoda A."/>
            <person name="Nozaki H."/>
        </authorList>
    </citation>
    <scope>NUCLEOTIDE SEQUENCE</scope>
    <source>
        <strain evidence="2">NIES-3786</strain>
    </source>
</reference>
<feature type="non-terminal residue" evidence="2">
    <location>
        <position position="1"/>
    </location>
</feature>
<feature type="region of interest" description="Disordered" evidence="1">
    <location>
        <begin position="27"/>
        <end position="62"/>
    </location>
</feature>
<feature type="compositionally biased region" description="Gly residues" evidence="1">
    <location>
        <begin position="321"/>
        <end position="331"/>
    </location>
</feature>